<dbReference type="NCBIfam" id="NF041496">
    <property type="entry name" value="MobQ"/>
    <property type="match status" value="1"/>
</dbReference>
<sequence>MAIYRCEVKNISRGQGRSCVAAAAYRSASELRDERQQITHDYARKTGVEHAEIVAPDDAPSWALDRQSLWNRIDAAEKRKDARTAKEVLVALPRELTLAQQVELVRDFARTEFASKGLVADVSIHAPDALDGGKQPHAHILIATRALEADGFAKGKDKSLDQPQGIEAIRERWATHANRSLERAGLEQRLDHRSLEKQRIAALQRGDEIEAIRLDRAPEPKIGPVAAAMVRTGRSEEAHAWRDASEVRKDRGWRDRLAETLRTVQAKALELGVEIGSKARQLAEAAKSFLDLPEVAAAGQALQWREAENALRQRQDSQQRARKQTLSRDWKGFSR</sequence>
<feature type="region of interest" description="Disordered" evidence="3">
    <location>
        <begin position="309"/>
        <end position="335"/>
    </location>
</feature>
<dbReference type="AlphaFoldDB" id="A0A2B8BPX3"/>
<dbReference type="Gene3D" id="3.30.930.30">
    <property type="match status" value="1"/>
</dbReference>
<evidence type="ECO:0000259" key="4">
    <source>
        <dbReference type="Pfam" id="PF03389"/>
    </source>
</evidence>
<dbReference type="InterPro" id="IPR005053">
    <property type="entry name" value="MobA_MobL"/>
</dbReference>
<keyword evidence="6" id="KW-1185">Reference proteome</keyword>
<dbReference type="EMBL" id="PDKW01000031">
    <property type="protein sequence ID" value="PGH59472.1"/>
    <property type="molecule type" value="Genomic_DNA"/>
</dbReference>
<evidence type="ECO:0000313" key="6">
    <source>
        <dbReference type="Proteomes" id="UP000225379"/>
    </source>
</evidence>
<accession>A0A2B8BPX3</accession>
<gene>
    <name evidence="5" type="ORF">CRT60_00210</name>
</gene>
<feature type="compositionally biased region" description="Basic and acidic residues" evidence="3">
    <location>
        <begin position="326"/>
        <end position="335"/>
    </location>
</feature>
<evidence type="ECO:0000313" key="5">
    <source>
        <dbReference type="EMBL" id="PGH59472.1"/>
    </source>
</evidence>
<comment type="similarity">
    <text evidence="1">Belongs to the MobA/MobL family.</text>
</comment>
<feature type="domain" description="MobA/MobL protein" evidence="4">
    <location>
        <begin position="17"/>
        <end position="202"/>
    </location>
</feature>
<evidence type="ECO:0000256" key="3">
    <source>
        <dbReference type="SAM" id="MobiDB-lite"/>
    </source>
</evidence>
<organism evidence="5 6">
    <name type="scientific">Azospirillum palustre</name>
    <dbReference type="NCBI Taxonomy" id="2044885"/>
    <lineage>
        <taxon>Bacteria</taxon>
        <taxon>Pseudomonadati</taxon>
        <taxon>Pseudomonadota</taxon>
        <taxon>Alphaproteobacteria</taxon>
        <taxon>Rhodospirillales</taxon>
        <taxon>Azospirillaceae</taxon>
        <taxon>Azospirillum</taxon>
    </lineage>
</organism>
<evidence type="ECO:0000256" key="1">
    <source>
        <dbReference type="ARBA" id="ARBA00010873"/>
    </source>
</evidence>
<keyword evidence="2" id="KW-0184">Conjugation</keyword>
<comment type="caution">
    <text evidence="5">The sequence shown here is derived from an EMBL/GenBank/DDBJ whole genome shotgun (WGS) entry which is preliminary data.</text>
</comment>
<feature type="compositionally biased region" description="Basic and acidic residues" evidence="3">
    <location>
        <begin position="309"/>
        <end position="319"/>
    </location>
</feature>
<protein>
    <submittedName>
        <fullName evidence="5">Molybdopterin-guanine dinucleotide biosynthesis protein MobA</fullName>
    </submittedName>
</protein>
<evidence type="ECO:0000256" key="2">
    <source>
        <dbReference type="ARBA" id="ARBA00022971"/>
    </source>
</evidence>
<proteinExistence type="inferred from homology"/>
<dbReference type="RefSeq" id="WP_098734453.1">
    <property type="nucleotide sequence ID" value="NZ_PDKW01000031.1"/>
</dbReference>
<reference evidence="6" key="1">
    <citation type="submission" date="2017-10" db="EMBL/GenBank/DDBJ databases">
        <authorList>
            <person name="Kravchenko I.K."/>
            <person name="Grouzdev D.S."/>
        </authorList>
    </citation>
    <scope>NUCLEOTIDE SEQUENCE [LARGE SCALE GENOMIC DNA]</scope>
    <source>
        <strain evidence="6">B2</strain>
    </source>
</reference>
<dbReference type="Proteomes" id="UP000225379">
    <property type="component" value="Unassembled WGS sequence"/>
</dbReference>
<dbReference type="Pfam" id="PF03389">
    <property type="entry name" value="MobA_MobL"/>
    <property type="match status" value="1"/>
</dbReference>
<dbReference type="OrthoDB" id="1826980at2"/>
<name>A0A2B8BPX3_9PROT</name>